<proteinExistence type="predicted"/>
<dbReference type="Pfam" id="PF02701">
    <property type="entry name" value="Zn_ribbon_Dof"/>
    <property type="match status" value="1"/>
</dbReference>
<keyword evidence="2 8" id="KW-0863">Zinc-finger</keyword>
<evidence type="ECO:0000256" key="3">
    <source>
        <dbReference type="ARBA" id="ARBA00022833"/>
    </source>
</evidence>
<comment type="subcellular location">
    <subcellularLocation>
        <location evidence="8 9">Nucleus</location>
    </subcellularLocation>
</comment>
<comment type="caution">
    <text evidence="12">The sequence shown here is derived from an EMBL/GenBank/DDBJ whole genome shotgun (WGS) entry which is preliminary data.</text>
</comment>
<keyword evidence="1 9" id="KW-0479">Metal-binding</keyword>
<keyword evidence="7 8" id="KW-0539">Nucleus</keyword>
<evidence type="ECO:0000256" key="5">
    <source>
        <dbReference type="ARBA" id="ARBA00023125"/>
    </source>
</evidence>
<evidence type="ECO:0000256" key="2">
    <source>
        <dbReference type="ARBA" id="ARBA00022771"/>
    </source>
</evidence>
<keyword evidence="5 8" id="KW-0238">DNA-binding</keyword>
<dbReference type="InterPro" id="IPR045174">
    <property type="entry name" value="Dof"/>
</dbReference>
<dbReference type="GO" id="GO:0003677">
    <property type="term" value="F:DNA binding"/>
    <property type="evidence" value="ECO:0007669"/>
    <property type="project" value="UniProtKB-UniRule"/>
</dbReference>
<evidence type="ECO:0000256" key="6">
    <source>
        <dbReference type="ARBA" id="ARBA00023163"/>
    </source>
</evidence>
<feature type="region of interest" description="Disordered" evidence="10">
    <location>
        <begin position="54"/>
        <end position="87"/>
    </location>
</feature>
<dbReference type="PROSITE" id="PS50884">
    <property type="entry name" value="ZF_DOF_2"/>
    <property type="match status" value="1"/>
</dbReference>
<dbReference type="PROSITE" id="PS01361">
    <property type="entry name" value="ZF_DOF_1"/>
    <property type="match status" value="1"/>
</dbReference>
<evidence type="ECO:0000256" key="8">
    <source>
        <dbReference type="PROSITE-ProRule" id="PRU00071"/>
    </source>
</evidence>
<comment type="function">
    <text evidence="9">Transcription factor that binds specifically to a 5'-AA[AG]G-3' consensus core sequence.</text>
</comment>
<keyword evidence="6 9" id="KW-0804">Transcription</keyword>
<evidence type="ECO:0000256" key="9">
    <source>
        <dbReference type="RuleBase" id="RU369094"/>
    </source>
</evidence>
<evidence type="ECO:0000256" key="4">
    <source>
        <dbReference type="ARBA" id="ARBA00023015"/>
    </source>
</evidence>
<dbReference type="EMBL" id="JACGCM010000560">
    <property type="protein sequence ID" value="KAF6170689.1"/>
    <property type="molecule type" value="Genomic_DNA"/>
</dbReference>
<dbReference type="GO" id="GO:0003700">
    <property type="term" value="F:DNA-binding transcription factor activity"/>
    <property type="evidence" value="ECO:0007669"/>
    <property type="project" value="UniProtKB-UniRule"/>
</dbReference>
<name>A0A7J7NU61_9MAGN</name>
<evidence type="ECO:0000259" key="11">
    <source>
        <dbReference type="PROSITE" id="PS50884"/>
    </source>
</evidence>
<evidence type="ECO:0000313" key="12">
    <source>
        <dbReference type="EMBL" id="KAF6170689.1"/>
    </source>
</evidence>
<keyword evidence="4 9" id="KW-0805">Transcription regulation</keyword>
<evidence type="ECO:0000256" key="7">
    <source>
        <dbReference type="ARBA" id="ARBA00023242"/>
    </source>
</evidence>
<protein>
    <recommendedName>
        <fullName evidence="9">Dof zinc finger protein</fullName>
    </recommendedName>
</protein>
<dbReference type="PANTHER" id="PTHR31992:SF108">
    <property type="entry name" value="DOF ZINC FINGER PROTEIN"/>
    <property type="match status" value="1"/>
</dbReference>
<evidence type="ECO:0000256" key="10">
    <source>
        <dbReference type="SAM" id="MobiDB-lite"/>
    </source>
</evidence>
<evidence type="ECO:0000256" key="1">
    <source>
        <dbReference type="ARBA" id="ARBA00022723"/>
    </source>
</evidence>
<dbReference type="AlphaFoldDB" id="A0A7J7NU61"/>
<dbReference type="OrthoDB" id="1927254at2759"/>
<sequence length="152" mass="17031">MNQPPPQGPQQPQICPRCESNNTKFCYFNNCSLSQPRYRCKTCKRHWTLGGTLRNVPVGGGSRKTKQTSTRNSPSSSSPGLIDMPSSHIPPTSYSSGWFSSSLQPFNQVGNIVNESGVSSFVTVSEIWHECLRLVVRGIEREGMWRAKRLDR</sequence>
<dbReference type="GO" id="GO:0005634">
    <property type="term" value="C:nucleus"/>
    <property type="evidence" value="ECO:0007669"/>
    <property type="project" value="UniProtKB-SubCell"/>
</dbReference>
<dbReference type="PANTHER" id="PTHR31992">
    <property type="entry name" value="DOF ZINC FINGER PROTEIN DOF1.4-RELATED"/>
    <property type="match status" value="1"/>
</dbReference>
<dbReference type="GO" id="GO:0008270">
    <property type="term" value="F:zinc ion binding"/>
    <property type="evidence" value="ECO:0007669"/>
    <property type="project" value="UniProtKB-KW"/>
</dbReference>
<dbReference type="Proteomes" id="UP000541444">
    <property type="component" value="Unassembled WGS sequence"/>
</dbReference>
<evidence type="ECO:0000313" key="13">
    <source>
        <dbReference type="Proteomes" id="UP000541444"/>
    </source>
</evidence>
<keyword evidence="13" id="KW-1185">Reference proteome</keyword>
<gene>
    <name evidence="12" type="ORF">GIB67_015641</name>
</gene>
<accession>A0A7J7NU61</accession>
<reference evidence="12 13" key="1">
    <citation type="journal article" date="2020" name="IScience">
        <title>Genome Sequencing of the Endangered Kingdonia uniflora (Circaeasteraceae, Ranunculales) Reveals Potential Mechanisms of Evolutionary Specialization.</title>
        <authorList>
            <person name="Sun Y."/>
            <person name="Deng T."/>
            <person name="Zhang A."/>
            <person name="Moore M.J."/>
            <person name="Landis J.B."/>
            <person name="Lin N."/>
            <person name="Zhang H."/>
            <person name="Zhang X."/>
            <person name="Huang J."/>
            <person name="Zhang X."/>
            <person name="Sun H."/>
            <person name="Wang H."/>
        </authorList>
    </citation>
    <scope>NUCLEOTIDE SEQUENCE [LARGE SCALE GENOMIC DNA]</scope>
    <source>
        <strain evidence="12">TB1705</strain>
        <tissue evidence="12">Leaf</tissue>
    </source>
</reference>
<keyword evidence="3 9" id="KW-0862">Zinc</keyword>
<organism evidence="12 13">
    <name type="scientific">Kingdonia uniflora</name>
    <dbReference type="NCBI Taxonomy" id="39325"/>
    <lineage>
        <taxon>Eukaryota</taxon>
        <taxon>Viridiplantae</taxon>
        <taxon>Streptophyta</taxon>
        <taxon>Embryophyta</taxon>
        <taxon>Tracheophyta</taxon>
        <taxon>Spermatophyta</taxon>
        <taxon>Magnoliopsida</taxon>
        <taxon>Ranunculales</taxon>
        <taxon>Circaeasteraceae</taxon>
        <taxon>Kingdonia</taxon>
    </lineage>
</organism>
<feature type="domain" description="Dof-type" evidence="11">
    <location>
        <begin position="13"/>
        <end position="67"/>
    </location>
</feature>
<dbReference type="InterPro" id="IPR003851">
    <property type="entry name" value="Znf_Dof"/>
</dbReference>